<organism evidence="1 2">
    <name type="scientific">Rugosimonospora africana</name>
    <dbReference type="NCBI Taxonomy" id="556532"/>
    <lineage>
        <taxon>Bacteria</taxon>
        <taxon>Bacillati</taxon>
        <taxon>Actinomycetota</taxon>
        <taxon>Actinomycetes</taxon>
        <taxon>Micromonosporales</taxon>
        <taxon>Micromonosporaceae</taxon>
        <taxon>Rugosimonospora</taxon>
    </lineage>
</organism>
<comment type="caution">
    <text evidence="1">The sequence shown here is derived from an EMBL/GenBank/DDBJ whole genome shotgun (WGS) entry which is preliminary data.</text>
</comment>
<sequence>MSGVQAVLQLDDAHRTDSAAATWDLHNELRALDLDLRLVEDTEAHDGSKASGSLTRWLTVQNLTVDGLAAVVATVLRWAIRTRRCVKVKVDGDVLVLTNITADEQTRIIEAFLARHSAHV</sequence>
<gene>
    <name evidence="1" type="ORF">Raf01_48160</name>
</gene>
<proteinExistence type="predicted"/>
<name>A0A8J3VS17_9ACTN</name>
<dbReference type="RefSeq" id="WP_203920221.1">
    <property type="nucleotide sequence ID" value="NZ_BONZ01000045.1"/>
</dbReference>
<dbReference type="AlphaFoldDB" id="A0A8J3VS17"/>
<evidence type="ECO:0000313" key="1">
    <source>
        <dbReference type="EMBL" id="GIH16644.1"/>
    </source>
</evidence>
<protein>
    <submittedName>
        <fullName evidence="1">Uncharacterized protein</fullName>
    </submittedName>
</protein>
<dbReference type="EMBL" id="BONZ01000045">
    <property type="protein sequence ID" value="GIH16644.1"/>
    <property type="molecule type" value="Genomic_DNA"/>
</dbReference>
<keyword evidence="2" id="KW-1185">Reference proteome</keyword>
<reference evidence="1" key="1">
    <citation type="submission" date="2021-01" db="EMBL/GenBank/DDBJ databases">
        <title>Whole genome shotgun sequence of Rugosimonospora africana NBRC 104875.</title>
        <authorList>
            <person name="Komaki H."/>
            <person name="Tamura T."/>
        </authorList>
    </citation>
    <scope>NUCLEOTIDE SEQUENCE</scope>
    <source>
        <strain evidence="1">NBRC 104875</strain>
    </source>
</reference>
<accession>A0A8J3VS17</accession>
<dbReference type="Proteomes" id="UP000642748">
    <property type="component" value="Unassembled WGS sequence"/>
</dbReference>
<evidence type="ECO:0000313" key="2">
    <source>
        <dbReference type="Proteomes" id="UP000642748"/>
    </source>
</evidence>